<proteinExistence type="predicted"/>
<organism evidence="1 2">
    <name type="scientific">Camellia lanceoleosa</name>
    <dbReference type="NCBI Taxonomy" id="1840588"/>
    <lineage>
        <taxon>Eukaryota</taxon>
        <taxon>Viridiplantae</taxon>
        <taxon>Streptophyta</taxon>
        <taxon>Embryophyta</taxon>
        <taxon>Tracheophyta</taxon>
        <taxon>Spermatophyta</taxon>
        <taxon>Magnoliopsida</taxon>
        <taxon>eudicotyledons</taxon>
        <taxon>Gunneridae</taxon>
        <taxon>Pentapetalae</taxon>
        <taxon>asterids</taxon>
        <taxon>Ericales</taxon>
        <taxon>Theaceae</taxon>
        <taxon>Camellia</taxon>
    </lineage>
</organism>
<comment type="caution">
    <text evidence="1">The sequence shown here is derived from an EMBL/GenBank/DDBJ whole genome shotgun (WGS) entry which is preliminary data.</text>
</comment>
<dbReference type="Proteomes" id="UP001060215">
    <property type="component" value="Chromosome 7"/>
</dbReference>
<name>A0ACC0H4M4_9ERIC</name>
<gene>
    <name evidence="1" type="ORF">LOK49_LG07G02683</name>
</gene>
<protein>
    <submittedName>
        <fullName evidence="1">Protein IQ-DOMAIN 1</fullName>
    </submittedName>
</protein>
<evidence type="ECO:0000313" key="1">
    <source>
        <dbReference type="EMBL" id="KAI8007116.1"/>
    </source>
</evidence>
<keyword evidence="2" id="KW-1185">Reference proteome</keyword>
<evidence type="ECO:0000313" key="2">
    <source>
        <dbReference type="Proteomes" id="UP001060215"/>
    </source>
</evidence>
<accession>A0ACC0H4M4</accession>
<reference evidence="1 2" key="1">
    <citation type="journal article" date="2022" name="Plant J.">
        <title>Chromosome-level genome of Camellia lanceoleosa provides a valuable resource for understanding genome evolution and self-incompatibility.</title>
        <authorList>
            <person name="Gong W."/>
            <person name="Xiao S."/>
            <person name="Wang L."/>
            <person name="Liao Z."/>
            <person name="Chang Y."/>
            <person name="Mo W."/>
            <person name="Hu G."/>
            <person name="Li W."/>
            <person name="Zhao G."/>
            <person name="Zhu H."/>
            <person name="Hu X."/>
            <person name="Ji K."/>
            <person name="Xiang X."/>
            <person name="Song Q."/>
            <person name="Yuan D."/>
            <person name="Jin S."/>
            <person name="Zhang L."/>
        </authorList>
    </citation>
    <scope>NUCLEOTIDE SEQUENCE [LARGE SCALE GENOMIC DNA]</scope>
    <source>
        <strain evidence="1">SQ_2022a</strain>
    </source>
</reference>
<sequence>MGITGELVRSVFSKSHSVGTHDTNARNSAVEKRRWRSSVRSYLCGDEFNSVAAEEDSASVRSHGLTMIQQPMLESSEASVTQPILEDLAEKEDIQSNDTKQELQEEKQNSTATLFRREDAALVIQSAFRGFVARRRNGAIETVDGKLGVLGGGESPSKESLGTSIEVQTGHSMEVFSIPEETMTVHHRFQQQKARTPVLKLKEDWDDSTVSSNISKMRMQNRLEATTRRERALAYAFSQQLRICSKKKQNRSDGTTEPNMGWSWLERWMATRLPESSPFENSASSININQRSMVRRRLFDVGGEEKESCGSNDVSVQFDSISVSAAREKDDTKPTKNRLKATRNKSRRKTFPSYNYKVSKKECPGEDENDKKLKQTQAGRKRENKCKDATVSPEIAASDDSSKLGFY</sequence>
<dbReference type="EMBL" id="CM045764">
    <property type="protein sequence ID" value="KAI8007116.1"/>
    <property type="molecule type" value="Genomic_DNA"/>
</dbReference>